<evidence type="ECO:0000313" key="2">
    <source>
        <dbReference type="Proteomes" id="UP000076962"/>
    </source>
</evidence>
<proteinExistence type="predicted"/>
<sequence>MGSILVMRMKLMGFCSSSSSGSQVLKVSKLLMTGIRLLICSSLSRLPQSGIAVPFSPFLMVLNKSSSRGGNSPGEVLYLKVPMVKSRGFG</sequence>
<gene>
    <name evidence="1" type="ORF">THIOM_004961</name>
</gene>
<organism evidence="1 2">
    <name type="scientific">Candidatus Thiomargarita nelsonii</name>
    <dbReference type="NCBI Taxonomy" id="1003181"/>
    <lineage>
        <taxon>Bacteria</taxon>
        <taxon>Pseudomonadati</taxon>
        <taxon>Pseudomonadota</taxon>
        <taxon>Gammaproteobacteria</taxon>
        <taxon>Thiotrichales</taxon>
        <taxon>Thiotrichaceae</taxon>
        <taxon>Thiomargarita</taxon>
    </lineage>
</organism>
<accession>A0A176RUK9</accession>
<reference evidence="1 2" key="1">
    <citation type="submission" date="2016-05" db="EMBL/GenBank/DDBJ databases">
        <title>Single-cell genome of chain-forming Candidatus Thiomargarita nelsonii and comparison to other large sulfur-oxidizing bacteria.</title>
        <authorList>
            <person name="Winkel M."/>
            <person name="Salman V."/>
            <person name="Woyke T."/>
            <person name="Schulz-Vogt H."/>
            <person name="Richter M."/>
            <person name="Flood B."/>
            <person name="Bailey J."/>
            <person name="Amann R."/>
            <person name="Mussmann M."/>
        </authorList>
    </citation>
    <scope>NUCLEOTIDE SEQUENCE [LARGE SCALE GENOMIC DNA]</scope>
    <source>
        <strain evidence="1 2">THI036</strain>
    </source>
</reference>
<evidence type="ECO:0000313" key="1">
    <source>
        <dbReference type="EMBL" id="OAD19405.1"/>
    </source>
</evidence>
<keyword evidence="2" id="KW-1185">Reference proteome</keyword>
<protein>
    <submittedName>
        <fullName evidence="1">Uncharacterized protein</fullName>
    </submittedName>
</protein>
<dbReference type="Proteomes" id="UP000076962">
    <property type="component" value="Unassembled WGS sequence"/>
</dbReference>
<dbReference type="AlphaFoldDB" id="A0A176RUK9"/>
<dbReference type="EMBL" id="LUTY01002812">
    <property type="protein sequence ID" value="OAD19405.1"/>
    <property type="molecule type" value="Genomic_DNA"/>
</dbReference>
<name>A0A176RUK9_9GAMM</name>
<comment type="caution">
    <text evidence="1">The sequence shown here is derived from an EMBL/GenBank/DDBJ whole genome shotgun (WGS) entry which is preliminary data.</text>
</comment>